<dbReference type="GO" id="GO:0005576">
    <property type="term" value="C:extracellular region"/>
    <property type="evidence" value="ECO:0007669"/>
    <property type="project" value="TreeGrafter"/>
</dbReference>
<dbReference type="InterPro" id="IPR050314">
    <property type="entry name" value="Glycosyl_Hydrlase_18"/>
</dbReference>
<dbReference type="GO" id="GO:0004568">
    <property type="term" value="F:chitinase activity"/>
    <property type="evidence" value="ECO:0007669"/>
    <property type="project" value="TreeGrafter"/>
</dbReference>
<dbReference type="GO" id="GO:0005975">
    <property type="term" value="P:carbohydrate metabolic process"/>
    <property type="evidence" value="ECO:0007669"/>
    <property type="project" value="InterPro"/>
</dbReference>
<keyword evidence="4" id="KW-0325">Glycoprotein</keyword>
<evidence type="ECO:0000256" key="1">
    <source>
        <dbReference type="ARBA" id="ARBA00008682"/>
    </source>
</evidence>
<dbReference type="SMART" id="SM00636">
    <property type="entry name" value="Glyco_18"/>
    <property type="match status" value="1"/>
</dbReference>
<dbReference type="PROSITE" id="PS51910">
    <property type="entry name" value="GH18_2"/>
    <property type="match status" value="1"/>
</dbReference>
<protein>
    <recommendedName>
        <fullName evidence="8">GH18 domain-containing protein</fullName>
    </recommendedName>
</protein>
<keyword evidence="2 7" id="KW-0732">Signal</keyword>
<dbReference type="SUPFAM" id="SSF54556">
    <property type="entry name" value="Chitinase insertion domain"/>
    <property type="match status" value="1"/>
</dbReference>
<evidence type="ECO:0000256" key="5">
    <source>
        <dbReference type="ARBA" id="ARBA00023295"/>
    </source>
</evidence>
<gene>
    <name evidence="9" type="ORF">LITE_LOCUS8555</name>
</gene>
<evidence type="ECO:0000256" key="4">
    <source>
        <dbReference type="ARBA" id="ARBA00023180"/>
    </source>
</evidence>
<feature type="chain" id="PRO_5043572363" description="GH18 domain-containing protein" evidence="7">
    <location>
        <begin position="27"/>
        <end position="389"/>
    </location>
</feature>
<dbReference type="InterPro" id="IPR011583">
    <property type="entry name" value="Chitinase_II/V-like_cat"/>
</dbReference>
<dbReference type="PROSITE" id="PS01095">
    <property type="entry name" value="GH18_1"/>
    <property type="match status" value="1"/>
</dbReference>
<dbReference type="PANTHER" id="PTHR11177:SF368">
    <property type="entry name" value="GH18 DOMAIN-CONTAINING PROTEIN"/>
    <property type="match status" value="1"/>
</dbReference>
<proteinExistence type="inferred from homology"/>
<dbReference type="Gene3D" id="3.10.50.10">
    <property type="match status" value="1"/>
</dbReference>
<feature type="domain" description="GH18" evidence="8">
    <location>
        <begin position="38"/>
        <end position="389"/>
    </location>
</feature>
<dbReference type="Proteomes" id="UP001154282">
    <property type="component" value="Unassembled WGS sequence"/>
</dbReference>
<organism evidence="9 10">
    <name type="scientific">Linum tenue</name>
    <dbReference type="NCBI Taxonomy" id="586396"/>
    <lineage>
        <taxon>Eukaryota</taxon>
        <taxon>Viridiplantae</taxon>
        <taxon>Streptophyta</taxon>
        <taxon>Embryophyta</taxon>
        <taxon>Tracheophyta</taxon>
        <taxon>Spermatophyta</taxon>
        <taxon>Magnoliopsida</taxon>
        <taxon>eudicotyledons</taxon>
        <taxon>Gunneridae</taxon>
        <taxon>Pentapetalae</taxon>
        <taxon>rosids</taxon>
        <taxon>fabids</taxon>
        <taxon>Malpighiales</taxon>
        <taxon>Linaceae</taxon>
        <taxon>Linum</taxon>
    </lineage>
</organism>
<evidence type="ECO:0000256" key="7">
    <source>
        <dbReference type="SAM" id="SignalP"/>
    </source>
</evidence>
<comment type="similarity">
    <text evidence="1">Belongs to the glycosyl hydrolase 18 family. Chitinase class V subfamily.</text>
</comment>
<dbReference type="AlphaFoldDB" id="A0AAV0IE83"/>
<dbReference type="GO" id="GO:0008061">
    <property type="term" value="F:chitin binding"/>
    <property type="evidence" value="ECO:0007669"/>
    <property type="project" value="InterPro"/>
</dbReference>
<dbReference type="InterPro" id="IPR029070">
    <property type="entry name" value="Chitinase_insertion_sf"/>
</dbReference>
<dbReference type="PANTHER" id="PTHR11177">
    <property type="entry name" value="CHITINASE"/>
    <property type="match status" value="1"/>
</dbReference>
<dbReference type="InterPro" id="IPR001223">
    <property type="entry name" value="Glyco_hydro18_cat"/>
</dbReference>
<dbReference type="Pfam" id="PF00704">
    <property type="entry name" value="Glyco_hydro_18"/>
    <property type="match status" value="1"/>
</dbReference>
<evidence type="ECO:0000256" key="6">
    <source>
        <dbReference type="RuleBase" id="RU000489"/>
    </source>
</evidence>
<sequence>MASRNSLFPFLCTISTIFLLLTPTNSDSPPQAPLYNTGIKAGYWQSSMAESFPPSSIQTSLFTHILYAFVEIDPQSYELAISRSDQNLMTNFTSTLHSKSPPSPKLFLSIGGGGSNASAFANMSSNPTTRTKFIASTIKSARDHNFDGLDLDWEFPQTPGDMSNLGVLLQEWRASLLTESIATNRTMLQLSAAVYFASSFFLSPAGPSYPADAINQCLDFVSPMCFDYRGSWDTSATGEPAVLFDKESNVSTGYGIGSWIGSGVARAKIVMGMPMYGRTWRLKDPKVNGVGAPAVGVGPGSEGTMSYVDVLGFISREGATVVFDNKTVSDYSFAGRSWIGYDGVETVSEKVRFAKEQKLGGYFFWALGYDDGNSSLSITASTTWDSFHG</sequence>
<accession>A0AAV0IE83</accession>
<dbReference type="InterPro" id="IPR001579">
    <property type="entry name" value="Glyco_hydro_18_chit_AS"/>
</dbReference>
<evidence type="ECO:0000259" key="8">
    <source>
        <dbReference type="PROSITE" id="PS51910"/>
    </source>
</evidence>
<dbReference type="CDD" id="cd02879">
    <property type="entry name" value="GH18_plant_chitinase_class_V"/>
    <property type="match status" value="1"/>
</dbReference>
<keyword evidence="3 6" id="KW-0378">Hydrolase</keyword>
<evidence type="ECO:0000313" key="9">
    <source>
        <dbReference type="EMBL" id="CAI0395004.1"/>
    </source>
</evidence>
<dbReference type="FunFam" id="3.10.50.10:FF:000003">
    <property type="entry name" value="Class V chitinase CHIT5b"/>
    <property type="match status" value="1"/>
</dbReference>
<reference evidence="9" key="1">
    <citation type="submission" date="2022-08" db="EMBL/GenBank/DDBJ databases">
        <authorList>
            <person name="Gutierrez-Valencia J."/>
        </authorList>
    </citation>
    <scope>NUCLEOTIDE SEQUENCE</scope>
</reference>
<dbReference type="InterPro" id="IPR017853">
    <property type="entry name" value="GH"/>
</dbReference>
<keyword evidence="5 6" id="KW-0326">Glycosidase</keyword>
<evidence type="ECO:0000313" key="10">
    <source>
        <dbReference type="Proteomes" id="UP001154282"/>
    </source>
</evidence>
<dbReference type="Gene3D" id="3.20.20.80">
    <property type="entry name" value="Glycosidases"/>
    <property type="match status" value="1"/>
</dbReference>
<evidence type="ECO:0000256" key="3">
    <source>
        <dbReference type="ARBA" id="ARBA00022801"/>
    </source>
</evidence>
<feature type="signal peptide" evidence="7">
    <location>
        <begin position="1"/>
        <end position="26"/>
    </location>
</feature>
<dbReference type="GO" id="GO:0006032">
    <property type="term" value="P:chitin catabolic process"/>
    <property type="evidence" value="ECO:0007669"/>
    <property type="project" value="TreeGrafter"/>
</dbReference>
<comment type="caution">
    <text evidence="9">The sequence shown here is derived from an EMBL/GenBank/DDBJ whole genome shotgun (WGS) entry which is preliminary data.</text>
</comment>
<dbReference type="SUPFAM" id="SSF51445">
    <property type="entry name" value="(Trans)glycosidases"/>
    <property type="match status" value="1"/>
</dbReference>
<evidence type="ECO:0000256" key="2">
    <source>
        <dbReference type="ARBA" id="ARBA00022729"/>
    </source>
</evidence>
<dbReference type="EMBL" id="CAMGYJ010000003">
    <property type="protein sequence ID" value="CAI0395004.1"/>
    <property type="molecule type" value="Genomic_DNA"/>
</dbReference>
<name>A0AAV0IE83_9ROSI</name>
<keyword evidence="10" id="KW-1185">Reference proteome</keyword>